<comment type="caution">
    <text evidence="2">The sequence shown here is derived from an EMBL/GenBank/DDBJ whole genome shotgun (WGS) entry which is preliminary data.</text>
</comment>
<dbReference type="EMBL" id="JALIDZ010000001">
    <property type="protein sequence ID" value="MCT8970585.1"/>
    <property type="molecule type" value="Genomic_DNA"/>
</dbReference>
<feature type="region of interest" description="Disordered" evidence="1">
    <location>
        <begin position="44"/>
        <end position="67"/>
    </location>
</feature>
<accession>A0AAW5QUA2</accession>
<dbReference type="AlphaFoldDB" id="A0AAW5QUA2"/>
<evidence type="ECO:0000313" key="3">
    <source>
        <dbReference type="Proteomes" id="UP001320898"/>
    </source>
</evidence>
<keyword evidence="3" id="KW-1185">Reference proteome</keyword>
<dbReference type="InterPro" id="IPR024400">
    <property type="entry name" value="DUF2635"/>
</dbReference>
<dbReference type="RefSeq" id="WP_261614150.1">
    <property type="nucleotide sequence ID" value="NZ_JALIDZ010000001.1"/>
</dbReference>
<evidence type="ECO:0000313" key="2">
    <source>
        <dbReference type="EMBL" id="MCT8970585.1"/>
    </source>
</evidence>
<proteinExistence type="predicted"/>
<dbReference type="Pfam" id="PF10948">
    <property type="entry name" value="DUF2635"/>
    <property type="match status" value="1"/>
</dbReference>
<reference evidence="2 3" key="1">
    <citation type="submission" date="2022-04" db="EMBL/GenBank/DDBJ databases">
        <authorList>
            <person name="Ye Y.-Q."/>
            <person name="Du Z.-J."/>
        </authorList>
    </citation>
    <scope>NUCLEOTIDE SEQUENCE [LARGE SCALE GENOMIC DNA]</scope>
    <source>
        <strain evidence="2 3">A6E488</strain>
    </source>
</reference>
<gene>
    <name evidence="2" type="ORF">MUB46_01815</name>
</gene>
<sequence length="67" mass="7638">MTRLYVKPAEGRTLRDPERGYEAVLPSGKHVPRTNYWLRRIKHGDAIEAKPPKPEKPAKATSAKKED</sequence>
<evidence type="ECO:0000256" key="1">
    <source>
        <dbReference type="SAM" id="MobiDB-lite"/>
    </source>
</evidence>
<organism evidence="2 3">
    <name type="scientific">Microbaculum marinisediminis</name>
    <dbReference type="NCBI Taxonomy" id="2931392"/>
    <lineage>
        <taxon>Bacteria</taxon>
        <taxon>Pseudomonadati</taxon>
        <taxon>Pseudomonadota</taxon>
        <taxon>Alphaproteobacteria</taxon>
        <taxon>Hyphomicrobiales</taxon>
        <taxon>Tepidamorphaceae</taxon>
        <taxon>Microbaculum</taxon>
    </lineage>
</organism>
<dbReference type="Proteomes" id="UP001320898">
    <property type="component" value="Unassembled WGS sequence"/>
</dbReference>
<name>A0AAW5QUA2_9HYPH</name>
<protein>
    <submittedName>
        <fullName evidence="2">DUF2635 domain-containing protein</fullName>
    </submittedName>
</protein>